<dbReference type="RefSeq" id="WP_196419747.1">
    <property type="nucleotide sequence ID" value="NZ_JADQTO010000032.1"/>
</dbReference>
<dbReference type="InterPro" id="IPR001646">
    <property type="entry name" value="5peptide_repeat"/>
</dbReference>
<dbReference type="SUPFAM" id="SSF141571">
    <property type="entry name" value="Pentapeptide repeat-like"/>
    <property type="match status" value="1"/>
</dbReference>
<proteinExistence type="predicted"/>
<dbReference type="PANTHER" id="PTHR14136:SF17">
    <property type="entry name" value="BTB_POZ DOMAIN-CONTAINING PROTEIN KCTD9"/>
    <property type="match status" value="1"/>
</dbReference>
<dbReference type="Gene3D" id="2.160.20.80">
    <property type="entry name" value="E3 ubiquitin-protein ligase SopA"/>
    <property type="match status" value="1"/>
</dbReference>
<dbReference type="InterPro" id="IPR051082">
    <property type="entry name" value="Pentapeptide-BTB/POZ_domain"/>
</dbReference>
<reference evidence="1" key="1">
    <citation type="submission" date="2020-11" db="EMBL/GenBank/DDBJ databases">
        <title>Isolation and identification of active actinomycetes.</title>
        <authorList>
            <person name="Sun X."/>
        </authorList>
    </citation>
    <scope>NUCLEOTIDE SEQUENCE</scope>
    <source>
        <strain evidence="1">NEAU-A11</strain>
    </source>
</reference>
<comment type="caution">
    <text evidence="1">The sequence shown here is derived from an EMBL/GenBank/DDBJ whole genome shotgun (WGS) entry which is preliminary data.</text>
</comment>
<organism evidence="1 2">
    <name type="scientific">Actinoplanes aureus</name>
    <dbReference type="NCBI Taxonomy" id="2792083"/>
    <lineage>
        <taxon>Bacteria</taxon>
        <taxon>Bacillati</taxon>
        <taxon>Actinomycetota</taxon>
        <taxon>Actinomycetes</taxon>
        <taxon>Micromonosporales</taxon>
        <taxon>Micromonosporaceae</taxon>
        <taxon>Actinoplanes</taxon>
    </lineage>
</organism>
<protein>
    <submittedName>
        <fullName evidence="1">Pentapeptide repeat-containing protein</fullName>
    </submittedName>
</protein>
<dbReference type="Pfam" id="PF00805">
    <property type="entry name" value="Pentapeptide"/>
    <property type="match status" value="2"/>
</dbReference>
<name>A0A931CIK0_9ACTN</name>
<dbReference type="EMBL" id="JADQTO010000032">
    <property type="protein sequence ID" value="MBG0567983.1"/>
    <property type="molecule type" value="Genomic_DNA"/>
</dbReference>
<keyword evidence="2" id="KW-1185">Reference proteome</keyword>
<dbReference type="AlphaFoldDB" id="A0A931CIK0"/>
<dbReference type="Proteomes" id="UP000598146">
    <property type="component" value="Unassembled WGS sequence"/>
</dbReference>
<gene>
    <name evidence="1" type="ORF">I4J89_41740</name>
</gene>
<evidence type="ECO:0000313" key="2">
    <source>
        <dbReference type="Proteomes" id="UP000598146"/>
    </source>
</evidence>
<evidence type="ECO:0000313" key="1">
    <source>
        <dbReference type="EMBL" id="MBG0567983.1"/>
    </source>
</evidence>
<accession>A0A931CIK0</accession>
<sequence length="196" mass="21250">MAETTSYVTTRDWDAGASERRSHEGVTFLDLDLCETDLEGVEFSGCTFRDARLNCSRQIDVAFLNCTFVNCTFFDATFTNCKMVGSGFERCTFDIMTVEGGDWSFTSLPRADLSSATLTGVRMREADLTGARCHGGTMRDLDLSGATLTAVDFTGCDLRGTDLSALDPATAELRNAIITVDQAVSVAMALGLQIRD</sequence>
<dbReference type="PANTHER" id="PTHR14136">
    <property type="entry name" value="BTB_POZ DOMAIN-CONTAINING PROTEIN KCTD9"/>
    <property type="match status" value="1"/>
</dbReference>